<dbReference type="AlphaFoldDB" id="A0A554LTC1"/>
<protein>
    <submittedName>
        <fullName evidence="1">Uncharacterized protein</fullName>
    </submittedName>
</protein>
<proteinExistence type="predicted"/>
<comment type="caution">
    <text evidence="1">The sequence shown here is derived from an EMBL/GenBank/DDBJ whole genome shotgun (WGS) entry which is preliminary data.</text>
</comment>
<name>A0A554LTC1_9BACT</name>
<accession>A0A554LTC1</accession>
<gene>
    <name evidence="1" type="ORF">CEN88_393</name>
</gene>
<dbReference type="Proteomes" id="UP000318711">
    <property type="component" value="Unassembled WGS sequence"/>
</dbReference>
<evidence type="ECO:0000313" key="2">
    <source>
        <dbReference type="Proteomes" id="UP000318711"/>
    </source>
</evidence>
<evidence type="ECO:0000313" key="1">
    <source>
        <dbReference type="EMBL" id="TSC96107.1"/>
    </source>
</evidence>
<organism evidence="1 2">
    <name type="scientific">Candidatus Berkelbacteria bacterium Licking1014_2</name>
    <dbReference type="NCBI Taxonomy" id="2017146"/>
    <lineage>
        <taxon>Bacteria</taxon>
        <taxon>Candidatus Berkelbacteria</taxon>
    </lineage>
</organism>
<dbReference type="EMBL" id="VMGL01000047">
    <property type="protein sequence ID" value="TSC96107.1"/>
    <property type="molecule type" value="Genomic_DNA"/>
</dbReference>
<sequence length="116" mass="13256">MVCTADGYYPYLEPPNSNSGAYLGLGTFDGMNPLAYRQGVMKAAQAKTRDLIDDLYQQADKTKKKSLPSQIMTYRKDDIDYFVGRSEKLYGQLPSDDFRRGLWQNDLLWDAIHVGY</sequence>
<reference evidence="1 2" key="1">
    <citation type="submission" date="2017-07" db="EMBL/GenBank/DDBJ databases">
        <title>Mechanisms for carbon and nitrogen cycling indicate functional differentiation within the Candidate Phyla Radiation.</title>
        <authorList>
            <person name="Danczak R.E."/>
            <person name="Johnston M.D."/>
            <person name="Kenah C."/>
            <person name="Slattery M."/>
            <person name="Wrighton K.C."/>
            <person name="Wilkins M.J."/>
        </authorList>
    </citation>
    <scope>NUCLEOTIDE SEQUENCE [LARGE SCALE GENOMIC DNA]</scope>
    <source>
        <strain evidence="1">Licking1014_2</strain>
    </source>
</reference>